<keyword evidence="3" id="KW-1185">Reference proteome</keyword>
<name>A0A1Z4VQW1_9GAMM</name>
<dbReference type="OrthoDB" id="14727at2"/>
<feature type="chain" id="PRO_5013029338" description="DUF411 domain-containing protein" evidence="1">
    <location>
        <begin position="25"/>
        <end position="159"/>
    </location>
</feature>
<keyword evidence="1" id="KW-0732">Signal</keyword>
<evidence type="ECO:0000313" key="3">
    <source>
        <dbReference type="Proteomes" id="UP000218765"/>
    </source>
</evidence>
<reference evidence="2 3" key="1">
    <citation type="submission" date="2017-05" db="EMBL/GenBank/DDBJ databases">
        <title>Thiocyanate degradation by Thiohalobacter thiocyanaticus FOKN1.</title>
        <authorList>
            <person name="Oshiki M."/>
            <person name="Fukushima T."/>
            <person name="Kawano S."/>
            <person name="Nakagawa J."/>
        </authorList>
    </citation>
    <scope>NUCLEOTIDE SEQUENCE [LARGE SCALE GENOMIC DNA]</scope>
    <source>
        <strain evidence="2 3">FOKN1</strain>
    </source>
</reference>
<organism evidence="2 3">
    <name type="scientific">Thiohalobacter thiocyanaticus</name>
    <dbReference type="NCBI Taxonomy" id="585455"/>
    <lineage>
        <taxon>Bacteria</taxon>
        <taxon>Pseudomonadati</taxon>
        <taxon>Pseudomonadota</taxon>
        <taxon>Gammaproteobacteria</taxon>
        <taxon>Thiohalobacterales</taxon>
        <taxon>Thiohalobacteraceae</taxon>
        <taxon>Thiohalobacter</taxon>
    </lineage>
</organism>
<protein>
    <recommendedName>
        <fullName evidence="4">DUF411 domain-containing protein</fullName>
    </recommendedName>
</protein>
<dbReference type="KEGG" id="ttc:FOKN1_1638"/>
<dbReference type="Pfam" id="PF04214">
    <property type="entry name" value="DUF411"/>
    <property type="match status" value="1"/>
</dbReference>
<dbReference type="AlphaFoldDB" id="A0A1Z4VQW1"/>
<gene>
    <name evidence="2" type="ORF">FOKN1_1638</name>
</gene>
<dbReference type="EMBL" id="AP018052">
    <property type="protein sequence ID" value="BAZ94026.1"/>
    <property type="molecule type" value="Genomic_DNA"/>
</dbReference>
<accession>A0A1Z4VQW1</accession>
<evidence type="ECO:0000256" key="1">
    <source>
        <dbReference type="SAM" id="SignalP"/>
    </source>
</evidence>
<proteinExistence type="predicted"/>
<dbReference type="InterPro" id="IPR007332">
    <property type="entry name" value="DUF411"/>
</dbReference>
<dbReference type="RefSeq" id="WP_096366159.1">
    <property type="nucleotide sequence ID" value="NZ_AP018052.1"/>
</dbReference>
<evidence type="ECO:0000313" key="2">
    <source>
        <dbReference type="EMBL" id="BAZ94026.1"/>
    </source>
</evidence>
<dbReference type="Proteomes" id="UP000218765">
    <property type="component" value="Chromosome"/>
</dbReference>
<feature type="signal peptide" evidence="1">
    <location>
        <begin position="1"/>
        <end position="24"/>
    </location>
</feature>
<sequence>MSTPIRTLAALALTTALAFHPALAEQLDRLVVHKSPTCGCCGKWIDHMEANGFAVTPIDVADLGRIKREHDIWPAYRSCHTAVGEQTGYIFEGHVPARIVARFLADPPADAKGLSVPAMPVGSPGMEVGDKFMPYEVLLLQKDGGSRVYARIDSPDDQY</sequence>
<evidence type="ECO:0008006" key="4">
    <source>
        <dbReference type="Google" id="ProtNLM"/>
    </source>
</evidence>